<dbReference type="Proteomes" id="UP000288279">
    <property type="component" value="Unassembled WGS sequence"/>
</dbReference>
<dbReference type="PANTHER" id="PTHR11614">
    <property type="entry name" value="PHOSPHOLIPASE-RELATED"/>
    <property type="match status" value="1"/>
</dbReference>
<reference evidence="2 3" key="1">
    <citation type="journal article" date="2011" name="Front. Microbiol.">
        <title>Genomic signatures of strain selection and enhancement in Bacillus atrophaeus var. globigii, a historical biowarfare simulant.</title>
        <authorList>
            <person name="Gibbons H.S."/>
            <person name="Broomall S.M."/>
            <person name="McNew L.A."/>
            <person name="Daligault H."/>
            <person name="Chapman C."/>
            <person name="Bruce D."/>
            <person name="Karavis M."/>
            <person name="Krepps M."/>
            <person name="McGregor P.A."/>
            <person name="Hong C."/>
            <person name="Park K.H."/>
            <person name="Akmal A."/>
            <person name="Feldman A."/>
            <person name="Lin J.S."/>
            <person name="Chang W.E."/>
            <person name="Higgs B.W."/>
            <person name="Demirev P."/>
            <person name="Lindquist J."/>
            <person name="Liem A."/>
            <person name="Fochler E."/>
            <person name="Read T.D."/>
            <person name="Tapia R."/>
            <person name="Johnson S."/>
            <person name="Bishop-Lilly K.A."/>
            <person name="Detter C."/>
            <person name="Han C."/>
            <person name="Sozhamannan S."/>
            <person name="Rosenzweig C.N."/>
            <person name="Skowronski E.W."/>
        </authorList>
    </citation>
    <scope>NUCLEOTIDE SEQUENCE [LARGE SCALE GENOMIC DNA]</scope>
    <source>
        <strain evidence="2 3">PIT1</strain>
    </source>
</reference>
<dbReference type="SUPFAM" id="SSF53474">
    <property type="entry name" value="alpha/beta-Hydrolases"/>
    <property type="match status" value="1"/>
</dbReference>
<dbReference type="EMBL" id="PIQG01000003">
    <property type="protein sequence ID" value="RUO76708.1"/>
    <property type="molecule type" value="Genomic_DNA"/>
</dbReference>
<dbReference type="InterPro" id="IPR051044">
    <property type="entry name" value="MAG_DAG_Lipase"/>
</dbReference>
<dbReference type="OrthoDB" id="9788260at2"/>
<dbReference type="Gene3D" id="3.40.50.1820">
    <property type="entry name" value="alpha/beta hydrolase"/>
    <property type="match status" value="1"/>
</dbReference>
<protein>
    <submittedName>
        <fullName evidence="2">Lysophospholipase</fullName>
    </submittedName>
</protein>
<gene>
    <name evidence="2" type="ORF">CWI83_07210</name>
</gene>
<comment type="caution">
    <text evidence="2">The sequence shown here is derived from an EMBL/GenBank/DDBJ whole genome shotgun (WGS) entry which is preliminary data.</text>
</comment>
<evidence type="ECO:0000313" key="2">
    <source>
        <dbReference type="EMBL" id="RUO76708.1"/>
    </source>
</evidence>
<name>A0A432ZFH0_9GAMM</name>
<keyword evidence="3" id="KW-1185">Reference proteome</keyword>
<proteinExistence type="predicted"/>
<sequence length="324" mass="36712">MHEQFDAFWHQHVVEYPIERPDGLTLTSYLYLPEQPRAVLWVSPGRLEAGIKYQELVYELAQQQYAVAILDHRGQGHSERESDHPQRGHINDFNDFVGDFEAFVDMMSAKLPQDLPGVILGHSMGGAIAALYLAAGKAPASIQAAVFSAPMIGINTGAVPRWLAHLIASAGAYLNRWLSPNKPWYFFGSGDYDHIPFTRNQLTHSEARYNWFRHLYETHPDIKLGGPTFNWVRQALVACDKAEMIAHEITIPVTVIQAGGDKIVDLKAQKRFAAMLQHPRSRLLMIPNCRHEVFMEADVFRRPALEALLDQLYLVQRTVDPYAE</sequence>
<dbReference type="InterPro" id="IPR029058">
    <property type="entry name" value="AB_hydrolase_fold"/>
</dbReference>
<evidence type="ECO:0000259" key="1">
    <source>
        <dbReference type="Pfam" id="PF12146"/>
    </source>
</evidence>
<dbReference type="Pfam" id="PF12146">
    <property type="entry name" value="Hydrolase_4"/>
    <property type="match status" value="1"/>
</dbReference>
<organism evidence="2 3">
    <name type="scientific">Pseudidiomarina taiwanensis</name>
    <dbReference type="NCBI Taxonomy" id="337250"/>
    <lineage>
        <taxon>Bacteria</taxon>
        <taxon>Pseudomonadati</taxon>
        <taxon>Pseudomonadota</taxon>
        <taxon>Gammaproteobacteria</taxon>
        <taxon>Alteromonadales</taxon>
        <taxon>Idiomarinaceae</taxon>
        <taxon>Pseudidiomarina</taxon>
    </lineage>
</organism>
<dbReference type="InterPro" id="IPR022742">
    <property type="entry name" value="Hydrolase_4"/>
</dbReference>
<dbReference type="AlphaFoldDB" id="A0A432ZFH0"/>
<dbReference type="RefSeq" id="WP_126827600.1">
    <property type="nucleotide sequence ID" value="NZ_PIQG01000003.1"/>
</dbReference>
<accession>A0A432ZFH0</accession>
<feature type="domain" description="Serine aminopeptidase S33" evidence="1">
    <location>
        <begin position="35"/>
        <end position="298"/>
    </location>
</feature>
<evidence type="ECO:0000313" key="3">
    <source>
        <dbReference type="Proteomes" id="UP000288279"/>
    </source>
</evidence>